<gene>
    <name evidence="4" type="ORF">DI556_10430</name>
</gene>
<evidence type="ECO:0000256" key="2">
    <source>
        <dbReference type="ARBA" id="ARBA00022679"/>
    </source>
</evidence>
<accession>A0A2W5Q579</accession>
<dbReference type="InterPro" id="IPR041698">
    <property type="entry name" value="Methyltransf_25"/>
</dbReference>
<organism evidence="4 5">
    <name type="scientific">Rhodovulum sulfidophilum</name>
    <name type="common">Rhodobacter sulfidophilus</name>
    <dbReference type="NCBI Taxonomy" id="35806"/>
    <lineage>
        <taxon>Bacteria</taxon>
        <taxon>Pseudomonadati</taxon>
        <taxon>Pseudomonadota</taxon>
        <taxon>Alphaproteobacteria</taxon>
        <taxon>Rhodobacterales</taxon>
        <taxon>Paracoccaceae</taxon>
        <taxon>Rhodovulum</taxon>
    </lineage>
</organism>
<name>A0A2W5Q579_RHOSU</name>
<dbReference type="GO" id="GO:0032259">
    <property type="term" value="P:methylation"/>
    <property type="evidence" value="ECO:0007669"/>
    <property type="project" value="UniProtKB-KW"/>
</dbReference>
<reference evidence="4 5" key="1">
    <citation type="submission" date="2017-08" db="EMBL/GenBank/DDBJ databases">
        <title>Infants hospitalized years apart are colonized by the same room-sourced microbial strains.</title>
        <authorList>
            <person name="Brooks B."/>
            <person name="Olm M.R."/>
            <person name="Firek B.A."/>
            <person name="Baker R."/>
            <person name="Thomas B.C."/>
            <person name="Morowitz M.J."/>
            <person name="Banfield J.F."/>
        </authorList>
    </citation>
    <scope>NUCLEOTIDE SEQUENCE [LARGE SCALE GENOMIC DNA]</scope>
    <source>
        <strain evidence="4">S2_005_002_R2_34</strain>
    </source>
</reference>
<dbReference type="Proteomes" id="UP000249185">
    <property type="component" value="Unassembled WGS sequence"/>
</dbReference>
<keyword evidence="1" id="KW-0489">Methyltransferase</keyword>
<sequence length="281" mass="29037">MAEDNRDQADYWNADAGRNWIRFETELDAMHAEATALLLAACAAAPGESVLDIGCGAGGSTRALAREVSPGGAVLGLDISEPLLAAARERTEAPNVRFEQADAQTATLPAAAFDLAASRFGVMFFSDAVAAFRNIGAALRPGGRLAFVAWAGAEHNPWFALPARLAQARLGAMPPAPPEAPGPLAFQDATRVLGLLASAGYVETDARAADIHLRLPGGMPAALGLLRHIGPVSRILKARGGTEADLAAIHADVAAAFAGYDGPDGLVLPARVACFTARWPG</sequence>
<evidence type="ECO:0000256" key="1">
    <source>
        <dbReference type="ARBA" id="ARBA00022603"/>
    </source>
</evidence>
<dbReference type="GO" id="GO:0008168">
    <property type="term" value="F:methyltransferase activity"/>
    <property type="evidence" value="ECO:0007669"/>
    <property type="project" value="UniProtKB-KW"/>
</dbReference>
<dbReference type="PANTHER" id="PTHR43861">
    <property type="entry name" value="TRANS-ACONITATE 2-METHYLTRANSFERASE-RELATED"/>
    <property type="match status" value="1"/>
</dbReference>
<dbReference type="Pfam" id="PF13649">
    <property type="entry name" value="Methyltransf_25"/>
    <property type="match status" value="1"/>
</dbReference>
<dbReference type="Gene3D" id="3.40.50.150">
    <property type="entry name" value="Vaccinia Virus protein VP39"/>
    <property type="match status" value="1"/>
</dbReference>
<dbReference type="CDD" id="cd02440">
    <property type="entry name" value="AdoMet_MTases"/>
    <property type="match status" value="1"/>
</dbReference>
<evidence type="ECO:0000259" key="3">
    <source>
        <dbReference type="Pfam" id="PF13649"/>
    </source>
</evidence>
<feature type="domain" description="Methyltransferase" evidence="3">
    <location>
        <begin position="50"/>
        <end position="143"/>
    </location>
</feature>
<keyword evidence="2" id="KW-0808">Transferase</keyword>
<dbReference type="EMBL" id="QFPW01000006">
    <property type="protein sequence ID" value="PZQ49863.1"/>
    <property type="molecule type" value="Genomic_DNA"/>
</dbReference>
<dbReference type="SUPFAM" id="SSF53335">
    <property type="entry name" value="S-adenosyl-L-methionine-dependent methyltransferases"/>
    <property type="match status" value="1"/>
</dbReference>
<dbReference type="AlphaFoldDB" id="A0A2W5Q579"/>
<dbReference type="InterPro" id="IPR029063">
    <property type="entry name" value="SAM-dependent_MTases_sf"/>
</dbReference>
<dbReference type="PANTHER" id="PTHR43861:SF1">
    <property type="entry name" value="TRANS-ACONITATE 2-METHYLTRANSFERASE"/>
    <property type="match status" value="1"/>
</dbReference>
<evidence type="ECO:0000313" key="5">
    <source>
        <dbReference type="Proteomes" id="UP000249185"/>
    </source>
</evidence>
<protein>
    <recommendedName>
        <fullName evidence="3">Methyltransferase domain-containing protein</fullName>
    </recommendedName>
</protein>
<proteinExistence type="predicted"/>
<comment type="caution">
    <text evidence="4">The sequence shown here is derived from an EMBL/GenBank/DDBJ whole genome shotgun (WGS) entry which is preliminary data.</text>
</comment>
<evidence type="ECO:0000313" key="4">
    <source>
        <dbReference type="EMBL" id="PZQ49863.1"/>
    </source>
</evidence>